<evidence type="ECO:0000313" key="3">
    <source>
        <dbReference type="Proteomes" id="UP000215506"/>
    </source>
</evidence>
<dbReference type="AlphaFoldDB" id="A0A231GVQ3"/>
<comment type="caution">
    <text evidence="2">The sequence shown here is derived from an EMBL/GenBank/DDBJ whole genome shotgun (WGS) entry which is preliminary data.</text>
</comment>
<keyword evidence="1" id="KW-0175">Coiled coil</keyword>
<dbReference type="Proteomes" id="UP000215506">
    <property type="component" value="Unassembled WGS sequence"/>
</dbReference>
<feature type="coiled-coil region" evidence="1">
    <location>
        <begin position="66"/>
        <end position="93"/>
    </location>
</feature>
<dbReference type="InterPro" id="IPR009057">
    <property type="entry name" value="Homeodomain-like_sf"/>
</dbReference>
<accession>A0A231GVQ3</accession>
<proteinExistence type="predicted"/>
<sequence>MSSSKKYPQELRERAVRMFAEIKGEHESEWAAMKAVADLLGVGTPETVRKWVRQGQIDTGNRAGTSSDEMAELKRLRRENAELKRANAILKAASAFFAAEIDRPQR</sequence>
<dbReference type="Gene3D" id="1.10.10.10">
    <property type="entry name" value="Winged helix-like DNA-binding domain superfamily/Winged helix DNA-binding domain"/>
    <property type="match status" value="1"/>
</dbReference>
<evidence type="ECO:0000256" key="1">
    <source>
        <dbReference type="SAM" id="Coils"/>
    </source>
</evidence>
<dbReference type="SUPFAM" id="SSF46689">
    <property type="entry name" value="Homeodomain-like"/>
    <property type="match status" value="1"/>
</dbReference>
<reference evidence="2 3" key="1">
    <citation type="submission" date="2017-07" db="EMBL/GenBank/DDBJ databases">
        <title>First draft Genome Sequence of Nocardia cerradoensis isolated from human infection.</title>
        <authorList>
            <person name="Carrasco G."/>
        </authorList>
    </citation>
    <scope>NUCLEOTIDE SEQUENCE [LARGE SCALE GENOMIC DNA]</scope>
    <source>
        <strain evidence="2 3">CNM20130759</strain>
    </source>
</reference>
<keyword evidence="3" id="KW-1185">Reference proteome</keyword>
<dbReference type="InterPro" id="IPR036388">
    <property type="entry name" value="WH-like_DNA-bd_sf"/>
</dbReference>
<dbReference type="EMBL" id="NGAF01000029">
    <property type="protein sequence ID" value="OXR40645.1"/>
    <property type="molecule type" value="Genomic_DNA"/>
</dbReference>
<evidence type="ECO:0000313" key="2">
    <source>
        <dbReference type="EMBL" id="OXR40645.1"/>
    </source>
</evidence>
<organism evidence="2 3">
    <name type="scientific">Nocardia cerradoensis</name>
    <dbReference type="NCBI Taxonomy" id="85688"/>
    <lineage>
        <taxon>Bacteria</taxon>
        <taxon>Bacillati</taxon>
        <taxon>Actinomycetota</taxon>
        <taxon>Actinomycetes</taxon>
        <taxon>Mycobacteriales</taxon>
        <taxon>Nocardiaceae</taxon>
        <taxon>Nocardia</taxon>
    </lineage>
</organism>
<name>A0A231GVQ3_9NOCA</name>
<protein>
    <submittedName>
        <fullName evidence="2">Insertion element uncharacterized 12.0 kDa protein</fullName>
    </submittedName>
</protein>
<gene>
    <name evidence="2" type="ORF">B7C42_07330</name>
</gene>